<dbReference type="InterPro" id="IPR018062">
    <property type="entry name" value="HTH_AraC-typ_CS"/>
</dbReference>
<keyword evidence="4" id="KW-0472">Membrane</keyword>
<feature type="transmembrane region" description="Helical" evidence="4">
    <location>
        <begin position="96"/>
        <end position="115"/>
    </location>
</feature>
<organism evidence="6">
    <name type="scientific">Dyadobacter sp. 676</name>
    <dbReference type="NCBI Taxonomy" id="3088362"/>
    <lineage>
        <taxon>Bacteria</taxon>
        <taxon>Pseudomonadati</taxon>
        <taxon>Bacteroidota</taxon>
        <taxon>Cytophagia</taxon>
        <taxon>Cytophagales</taxon>
        <taxon>Spirosomataceae</taxon>
        <taxon>Dyadobacter</taxon>
    </lineage>
</organism>
<keyword evidence="2" id="KW-0238">DNA-binding</keyword>
<feature type="transmembrane region" description="Helical" evidence="4">
    <location>
        <begin position="176"/>
        <end position="200"/>
    </location>
</feature>
<dbReference type="PRINTS" id="PR00032">
    <property type="entry name" value="HTHARAC"/>
</dbReference>
<reference evidence="6" key="1">
    <citation type="submission" date="2024-06" db="EMBL/GenBank/DDBJ databases">
        <title>Sequencing and assembly of the genome of Dyadobacter sp. strain 676, a symbiont of Cyamopsis tetragonoloba.</title>
        <authorList>
            <person name="Guro P."/>
            <person name="Sazanova A."/>
            <person name="Kuznetsova I."/>
            <person name="Belimov A."/>
            <person name="Safronova V."/>
        </authorList>
    </citation>
    <scope>NUCLEOTIDE SEQUENCE</scope>
    <source>
        <strain evidence="6">676</strain>
    </source>
</reference>
<dbReference type="PANTHER" id="PTHR43280:SF29">
    <property type="entry name" value="ARAC-FAMILY TRANSCRIPTIONAL REGULATOR"/>
    <property type="match status" value="1"/>
</dbReference>
<evidence type="ECO:0000256" key="1">
    <source>
        <dbReference type="ARBA" id="ARBA00023015"/>
    </source>
</evidence>
<dbReference type="Pfam" id="PF12833">
    <property type="entry name" value="HTH_18"/>
    <property type="match status" value="1"/>
</dbReference>
<dbReference type="EMBL" id="CP159289">
    <property type="protein sequence ID" value="XCH23740.1"/>
    <property type="molecule type" value="Genomic_DNA"/>
</dbReference>
<evidence type="ECO:0000313" key="6">
    <source>
        <dbReference type="EMBL" id="XCH23740.1"/>
    </source>
</evidence>
<dbReference type="PROSITE" id="PS00041">
    <property type="entry name" value="HTH_ARAC_FAMILY_1"/>
    <property type="match status" value="1"/>
</dbReference>
<keyword evidence="4" id="KW-0812">Transmembrane</keyword>
<feature type="transmembrane region" description="Helical" evidence="4">
    <location>
        <begin position="36"/>
        <end position="53"/>
    </location>
</feature>
<feature type="transmembrane region" description="Helical" evidence="4">
    <location>
        <begin position="6"/>
        <end position="24"/>
    </location>
</feature>
<dbReference type="PANTHER" id="PTHR43280">
    <property type="entry name" value="ARAC-FAMILY TRANSCRIPTIONAL REGULATOR"/>
    <property type="match status" value="1"/>
</dbReference>
<sequence length="362" mass="41270">MYNWKAIAYLLGFWQGIILALSLIARGAKGQRASLFLGLILVVLAQELLNAWGMQVRYHSRPGMFPFWNFQSYLVLPLALWFFMRSVTEPAFIFKPVYGLAFLAVVAEIAVRWMWWWRWKAAAGNVTSLLDNPVWFSLTEILPIIGMVAVLGVYGMRLYPVWRMHAALKPGHYLRIFGLFGFLSLLTLLWVAGVIFGWPVFTEIEILIAACLFGLGYTGYIDPHFFALPAFPKEEKPGYSRFSDTLELQKIREIFERDRLHTRSGLTLEETADELNLPARYVSQLINTHCGTNFNGFVNAFRVEEVVRKLADPKEKHKTILALALEAGFSSKSTFNQAFRQHTGKSPSQYMQAGKVATEIRV</sequence>
<dbReference type="InterPro" id="IPR009057">
    <property type="entry name" value="Homeodomain-like_sf"/>
</dbReference>
<dbReference type="Gene3D" id="1.10.10.60">
    <property type="entry name" value="Homeodomain-like"/>
    <property type="match status" value="2"/>
</dbReference>
<feature type="domain" description="HTH araC/xylS-type" evidence="5">
    <location>
        <begin position="249"/>
        <end position="353"/>
    </location>
</feature>
<dbReference type="RefSeq" id="WP_353719064.1">
    <property type="nucleotide sequence ID" value="NZ_CP159289.1"/>
</dbReference>
<dbReference type="InterPro" id="IPR018060">
    <property type="entry name" value="HTH_AraC"/>
</dbReference>
<keyword evidence="1" id="KW-0805">Transcription regulation</keyword>
<accession>A0AAU8FJ08</accession>
<keyword evidence="3" id="KW-0804">Transcription</keyword>
<evidence type="ECO:0000256" key="4">
    <source>
        <dbReference type="SAM" id="Phobius"/>
    </source>
</evidence>
<dbReference type="PROSITE" id="PS01124">
    <property type="entry name" value="HTH_ARAC_FAMILY_2"/>
    <property type="match status" value="1"/>
</dbReference>
<feature type="transmembrane region" description="Helical" evidence="4">
    <location>
        <begin position="65"/>
        <end position="84"/>
    </location>
</feature>
<evidence type="ECO:0000256" key="3">
    <source>
        <dbReference type="ARBA" id="ARBA00023163"/>
    </source>
</evidence>
<feature type="transmembrane region" description="Helical" evidence="4">
    <location>
        <begin position="135"/>
        <end position="155"/>
    </location>
</feature>
<evidence type="ECO:0000256" key="2">
    <source>
        <dbReference type="ARBA" id="ARBA00023125"/>
    </source>
</evidence>
<gene>
    <name evidence="6" type="ORF">ABV298_26070</name>
</gene>
<dbReference type="AlphaFoldDB" id="A0AAU8FJ08"/>
<dbReference type="SUPFAM" id="SSF46689">
    <property type="entry name" value="Homeodomain-like"/>
    <property type="match status" value="1"/>
</dbReference>
<dbReference type="GO" id="GO:0043565">
    <property type="term" value="F:sequence-specific DNA binding"/>
    <property type="evidence" value="ECO:0007669"/>
    <property type="project" value="InterPro"/>
</dbReference>
<protein>
    <submittedName>
        <fullName evidence="6">AraC family transcriptional regulator</fullName>
    </submittedName>
</protein>
<proteinExistence type="predicted"/>
<evidence type="ECO:0000259" key="5">
    <source>
        <dbReference type="PROSITE" id="PS01124"/>
    </source>
</evidence>
<dbReference type="GO" id="GO:0003700">
    <property type="term" value="F:DNA-binding transcription factor activity"/>
    <property type="evidence" value="ECO:0007669"/>
    <property type="project" value="InterPro"/>
</dbReference>
<keyword evidence="4" id="KW-1133">Transmembrane helix</keyword>
<dbReference type="InterPro" id="IPR020449">
    <property type="entry name" value="Tscrpt_reg_AraC-type_HTH"/>
</dbReference>
<name>A0AAU8FJ08_9BACT</name>
<dbReference type="SMART" id="SM00342">
    <property type="entry name" value="HTH_ARAC"/>
    <property type="match status" value="1"/>
</dbReference>